<comment type="caution">
    <text evidence="1">The sequence shown here is derived from an EMBL/GenBank/DDBJ whole genome shotgun (WGS) entry which is preliminary data.</text>
</comment>
<reference evidence="1" key="1">
    <citation type="submission" date="2013-08" db="EMBL/GenBank/DDBJ databases">
        <authorList>
            <person name="Mendez C."/>
            <person name="Richter M."/>
            <person name="Ferrer M."/>
            <person name="Sanchez J."/>
        </authorList>
    </citation>
    <scope>NUCLEOTIDE SEQUENCE</scope>
</reference>
<dbReference type="AlphaFoldDB" id="T1AU82"/>
<feature type="non-terminal residue" evidence="1">
    <location>
        <position position="85"/>
    </location>
</feature>
<dbReference type="GO" id="GO:0016740">
    <property type="term" value="F:transferase activity"/>
    <property type="evidence" value="ECO:0007669"/>
    <property type="project" value="UniProtKB-KW"/>
</dbReference>
<gene>
    <name evidence="1" type="ORF">B1A_09868</name>
</gene>
<protein>
    <submittedName>
        <fullName evidence="1">GCN5-related N-acetyltransferase</fullName>
    </submittedName>
</protein>
<accession>T1AU82</accession>
<keyword evidence="1" id="KW-0808">Transferase</keyword>
<sequence length="85" mass="9940">MQLTFEFLEGRYIRMEPFEPCLKEEVRAAIDCDPQTWAIMPINPTGQGFEKYWAAACDAPRNERMTYAIRRREDARVVGMSTFDT</sequence>
<proteinExistence type="predicted"/>
<evidence type="ECO:0000313" key="1">
    <source>
        <dbReference type="EMBL" id="EQD61007.1"/>
    </source>
</evidence>
<reference evidence="1" key="2">
    <citation type="journal article" date="2014" name="ISME J.">
        <title>Microbial stratification in low pH oxic and suboxic macroscopic growths along an acid mine drainage.</title>
        <authorList>
            <person name="Mendez-Garcia C."/>
            <person name="Mesa V."/>
            <person name="Sprenger R.R."/>
            <person name="Richter M."/>
            <person name="Diez M.S."/>
            <person name="Solano J."/>
            <person name="Bargiela R."/>
            <person name="Golyshina O.V."/>
            <person name="Manteca A."/>
            <person name="Ramos J.L."/>
            <person name="Gallego J.R."/>
            <person name="Llorente I."/>
            <person name="Martins Dos Santos V.A."/>
            <person name="Jensen O.N."/>
            <person name="Pelaez A.I."/>
            <person name="Sanchez J."/>
            <person name="Ferrer M."/>
        </authorList>
    </citation>
    <scope>NUCLEOTIDE SEQUENCE</scope>
</reference>
<name>T1AU82_9ZZZZ</name>
<dbReference type="EMBL" id="AUZX01007026">
    <property type="protein sequence ID" value="EQD61007.1"/>
    <property type="molecule type" value="Genomic_DNA"/>
</dbReference>
<dbReference type="Gene3D" id="3.40.630.30">
    <property type="match status" value="1"/>
</dbReference>
<organism evidence="1">
    <name type="scientific">mine drainage metagenome</name>
    <dbReference type="NCBI Taxonomy" id="410659"/>
    <lineage>
        <taxon>unclassified sequences</taxon>
        <taxon>metagenomes</taxon>
        <taxon>ecological metagenomes</taxon>
    </lineage>
</organism>